<dbReference type="PANTHER" id="PTHR10039:SF16">
    <property type="entry name" value="GPI INOSITOL-DEACYLASE"/>
    <property type="match status" value="1"/>
</dbReference>
<feature type="repeat" description="ANK" evidence="2">
    <location>
        <begin position="922"/>
        <end position="954"/>
    </location>
</feature>
<feature type="domain" description="Nephrocystin 3-like N-terminal" evidence="4">
    <location>
        <begin position="197"/>
        <end position="359"/>
    </location>
</feature>
<feature type="repeat" description="ANK" evidence="2">
    <location>
        <begin position="666"/>
        <end position="698"/>
    </location>
</feature>
<dbReference type="SUPFAM" id="SSF48403">
    <property type="entry name" value="Ankyrin repeat"/>
    <property type="match status" value="1"/>
</dbReference>
<comment type="caution">
    <text evidence="5">The sequence shown here is derived from an EMBL/GenBank/DDBJ whole genome shotgun (WGS) entry which is preliminary data.</text>
</comment>
<proteinExistence type="predicted"/>
<reference evidence="5" key="1">
    <citation type="submission" date="2020-02" db="EMBL/GenBank/DDBJ databases">
        <authorList>
            <person name="Palmer J.M."/>
        </authorList>
    </citation>
    <scope>NUCLEOTIDE SEQUENCE</scope>
    <source>
        <strain evidence="5">EPUS1.4</strain>
        <tissue evidence="5">Thallus</tissue>
    </source>
</reference>
<evidence type="ECO:0000259" key="4">
    <source>
        <dbReference type="Pfam" id="PF24883"/>
    </source>
</evidence>
<feature type="repeat" description="ANK" evidence="2">
    <location>
        <begin position="735"/>
        <end position="764"/>
    </location>
</feature>
<feature type="repeat" description="ANK" evidence="2">
    <location>
        <begin position="864"/>
        <end position="896"/>
    </location>
</feature>
<dbReference type="OrthoDB" id="1577640at2759"/>
<sequence>MDPLSISASIAAVLTLTGTVIQYLNNLKGAPKDRERILLELCNVNGMLYMLQDQAEQAQQADSWSLTLQSLNMPNGPIKQFKTALERLAKRMAPVEGLGKVTKAITWPFQKEEINEILNSIERQKTLFNLARQNDHIALSKAIKGDIARLRSTVGEVDKNVARLQIDSHHETIRRWLAAPDPSINYNKALRDRHARTGTWFIESKIFADWKSVPALFLCLYGIPGCGKTILSSTILEDVLDHCSLKPDLAVLYFYFDFNDIEKQQHEKMIHSLIVQLYSQCTGTSKDLETLYSSCMNGERQPTCDKLLATLHQMMGSFKEIYLILDALDECSDRLALLVDIEEFNSWKDANLHILTTSRRERDIEEFLEPFNEDQGKISIQSTLVNDDIRAYVHDRLQTDRSLKRWQKELKVLQEIENALMEKANGMFRWAACQLDSLGSCLNIHGLRKALASLPKTLDDTYARILCNIDEDHRRYALKILQWLTYSVRPLRLEEVAEVIAIDVEESPRFDPEKRLPEPRDILTICSSLISLEEKAFANAQVIVRLAHFSVKEYLVSERIRHGRAKDYSLKEIATNALLAEDCLAYLLQFDELDSSNSQPLTDFPLAGYAAKYWTQHAGVAERSTNLASLLSLELLTEGHCFVNCIRLYNPEEPWPKLDMTIGLNNVYPPLYYASLTGLSESVKLLLDKGADVKAQGGLYNNALQAASIGGHDQVVQILLDKGADVNAQGGIFDNALIVASLEGHDQVVQILLDKGADVNAQGGIFSNALHAASERGHDQVVKILLDKGADVDAQGGLFNNALRAASIGGHDQVVQILLDKGADVNAQGGIFDNALIVASLEGHDQVVQILLDKGADVNAQGGIFRNALLEASMGGHDKVVQILLDKGADVDAQGASYINALHAASERGHDRVVQILLDKGDDVNALYAALEGGHDQVVKMLLDKGADVNALQAASKRGHDQVVQLLRDSMAKRAQRDMVTRSHSL</sequence>
<evidence type="ECO:0000313" key="6">
    <source>
        <dbReference type="Proteomes" id="UP000606974"/>
    </source>
</evidence>
<feature type="repeat" description="ANK" evidence="2">
    <location>
        <begin position="768"/>
        <end position="797"/>
    </location>
</feature>
<evidence type="ECO:0000256" key="2">
    <source>
        <dbReference type="PROSITE-ProRule" id="PRU00023"/>
    </source>
</evidence>
<keyword evidence="2" id="KW-0040">ANK repeat</keyword>
<dbReference type="InterPro" id="IPR027417">
    <property type="entry name" value="P-loop_NTPase"/>
</dbReference>
<keyword evidence="6" id="KW-1185">Reference proteome</keyword>
<dbReference type="Gene3D" id="1.25.40.20">
    <property type="entry name" value="Ankyrin repeat-containing domain"/>
    <property type="match status" value="4"/>
</dbReference>
<dbReference type="SUPFAM" id="SSF52540">
    <property type="entry name" value="P-loop containing nucleoside triphosphate hydrolases"/>
    <property type="match status" value="1"/>
</dbReference>
<gene>
    <name evidence="5" type="ORF">GJ744_011909</name>
</gene>
<feature type="repeat" description="ANK" evidence="2">
    <location>
        <begin position="798"/>
        <end position="830"/>
    </location>
</feature>
<dbReference type="PROSITE" id="PS50088">
    <property type="entry name" value="ANK_REPEAT"/>
    <property type="match status" value="9"/>
</dbReference>
<feature type="domain" description="GPI inositol-deacylase winged helix" evidence="3">
    <location>
        <begin position="473"/>
        <end position="568"/>
    </location>
</feature>
<dbReference type="InterPro" id="IPR056884">
    <property type="entry name" value="NPHP3-like_N"/>
</dbReference>
<dbReference type="InterPro" id="IPR054471">
    <property type="entry name" value="GPIID_WHD"/>
</dbReference>
<dbReference type="InterPro" id="IPR002110">
    <property type="entry name" value="Ankyrin_rpt"/>
</dbReference>
<dbReference type="Proteomes" id="UP000606974">
    <property type="component" value="Unassembled WGS sequence"/>
</dbReference>
<dbReference type="Pfam" id="PF12796">
    <property type="entry name" value="Ank_2"/>
    <property type="match status" value="2"/>
</dbReference>
<dbReference type="PROSITE" id="PS50297">
    <property type="entry name" value="ANK_REP_REGION"/>
    <property type="match status" value="8"/>
</dbReference>
<evidence type="ECO:0000256" key="1">
    <source>
        <dbReference type="ARBA" id="ARBA00022737"/>
    </source>
</evidence>
<evidence type="ECO:0000313" key="5">
    <source>
        <dbReference type="EMBL" id="KAF7506336.1"/>
    </source>
</evidence>
<evidence type="ECO:0000259" key="3">
    <source>
        <dbReference type="Pfam" id="PF22939"/>
    </source>
</evidence>
<dbReference type="Pfam" id="PF00023">
    <property type="entry name" value="Ank"/>
    <property type="match status" value="2"/>
</dbReference>
<dbReference type="SMART" id="SM00248">
    <property type="entry name" value="ANK"/>
    <property type="match status" value="9"/>
</dbReference>
<dbReference type="PANTHER" id="PTHR10039">
    <property type="entry name" value="AMELOGENIN"/>
    <property type="match status" value="1"/>
</dbReference>
<keyword evidence="1" id="KW-0677">Repeat</keyword>
<dbReference type="Pfam" id="PF22939">
    <property type="entry name" value="WHD_GPIID"/>
    <property type="match status" value="1"/>
</dbReference>
<dbReference type="AlphaFoldDB" id="A0A8H7E4G9"/>
<protein>
    <recommendedName>
        <fullName evidence="7">NACHT domain-containing protein</fullName>
    </recommendedName>
</protein>
<dbReference type="Gene3D" id="3.40.50.300">
    <property type="entry name" value="P-loop containing nucleotide triphosphate hydrolases"/>
    <property type="match status" value="1"/>
</dbReference>
<name>A0A8H7E4G9_9EURO</name>
<organism evidence="5 6">
    <name type="scientific">Endocarpon pusillum</name>
    <dbReference type="NCBI Taxonomy" id="364733"/>
    <lineage>
        <taxon>Eukaryota</taxon>
        <taxon>Fungi</taxon>
        <taxon>Dikarya</taxon>
        <taxon>Ascomycota</taxon>
        <taxon>Pezizomycotina</taxon>
        <taxon>Eurotiomycetes</taxon>
        <taxon>Chaetothyriomycetidae</taxon>
        <taxon>Verrucariales</taxon>
        <taxon>Verrucariaceae</taxon>
        <taxon>Endocarpon</taxon>
    </lineage>
</organism>
<feature type="repeat" description="ANK" evidence="2">
    <location>
        <begin position="897"/>
        <end position="924"/>
    </location>
</feature>
<feature type="repeat" description="ANK" evidence="2">
    <location>
        <begin position="699"/>
        <end position="731"/>
    </location>
</feature>
<dbReference type="InterPro" id="IPR036770">
    <property type="entry name" value="Ankyrin_rpt-contain_sf"/>
</dbReference>
<dbReference type="Pfam" id="PF24883">
    <property type="entry name" value="NPHP3_N"/>
    <property type="match status" value="1"/>
</dbReference>
<dbReference type="EMBL" id="JAACFV010000089">
    <property type="protein sequence ID" value="KAF7506336.1"/>
    <property type="molecule type" value="Genomic_DNA"/>
</dbReference>
<accession>A0A8H7E4G9</accession>
<feature type="repeat" description="ANK" evidence="2">
    <location>
        <begin position="834"/>
        <end position="863"/>
    </location>
</feature>
<evidence type="ECO:0008006" key="7">
    <source>
        <dbReference type="Google" id="ProtNLM"/>
    </source>
</evidence>